<reference evidence="1 2" key="1">
    <citation type="submission" date="2019-08" db="EMBL/GenBank/DDBJ databases">
        <title>Bradymonadales sp. TMQ2.</title>
        <authorList>
            <person name="Liang Q."/>
        </authorList>
    </citation>
    <scope>NUCLEOTIDE SEQUENCE [LARGE SCALE GENOMIC DNA]</scope>
    <source>
        <strain evidence="1 2">TMQ2</strain>
    </source>
</reference>
<dbReference type="PROSITE" id="PS50012">
    <property type="entry name" value="RCC1_3"/>
    <property type="match status" value="7"/>
</dbReference>
<dbReference type="GO" id="GO:0005085">
    <property type="term" value="F:guanyl-nucleotide exchange factor activity"/>
    <property type="evidence" value="ECO:0007669"/>
    <property type="project" value="TreeGrafter"/>
</dbReference>
<dbReference type="OrthoDB" id="9758365at2"/>
<evidence type="ECO:0000313" key="2">
    <source>
        <dbReference type="Proteomes" id="UP000321046"/>
    </source>
</evidence>
<dbReference type="Gene3D" id="2.130.10.30">
    <property type="entry name" value="Regulator of chromosome condensation 1/beta-lactamase-inhibitor protein II"/>
    <property type="match status" value="3"/>
</dbReference>
<name>A0A5C6X3L9_9DELT</name>
<dbReference type="SUPFAM" id="SSF50985">
    <property type="entry name" value="RCC1/BLIP-II"/>
    <property type="match status" value="3"/>
</dbReference>
<evidence type="ECO:0008006" key="3">
    <source>
        <dbReference type="Google" id="ProtNLM"/>
    </source>
</evidence>
<dbReference type="AlphaFoldDB" id="A0A5C6X3L9"/>
<dbReference type="InterPro" id="IPR051553">
    <property type="entry name" value="Ran_GTPase-activating"/>
</dbReference>
<comment type="caution">
    <text evidence="1">The sequence shown here is derived from an EMBL/GenBank/DDBJ whole genome shotgun (WGS) entry which is preliminary data.</text>
</comment>
<dbReference type="InterPro" id="IPR009091">
    <property type="entry name" value="RCC1/BLIP-II"/>
</dbReference>
<proteinExistence type="predicted"/>
<organism evidence="1 2">
    <name type="scientific">Lujinxingia vulgaris</name>
    <dbReference type="NCBI Taxonomy" id="2600176"/>
    <lineage>
        <taxon>Bacteria</taxon>
        <taxon>Deltaproteobacteria</taxon>
        <taxon>Bradymonadales</taxon>
        <taxon>Lujinxingiaceae</taxon>
        <taxon>Lujinxingia</taxon>
    </lineage>
</organism>
<dbReference type="PANTHER" id="PTHR45982:SF1">
    <property type="entry name" value="REGULATOR OF CHROMOSOME CONDENSATION"/>
    <property type="match status" value="1"/>
</dbReference>
<dbReference type="PRINTS" id="PR00633">
    <property type="entry name" value="RCCNDNSATION"/>
</dbReference>
<sequence>MGAAVASQTRNNGEENVSASKFIYVSGAVLAGGLLWGCGEPASPEQPLIIVEDEDSVWVEEMLVEPATQTLAVGEERALDIAFFDASGTRLNPATLLDDVELASSDSEVVAIGEDGQLRGVAEGSAQVTVRYEALEQLVEVEVQFERWRKVSASVDLTCALDWQGAVYCWGHNTGAIIEPTNQQVRPIPEPVRREGLPDVIDIAVGGGHACAVTRPGEVYCWGLNYDGVTGVEGAEVVFEPTPVRELDDIIRVDAGPYHTCALSRAGALYCWGYSARGAVGEGLGVSTALPVQVGIDDPIAEVAVGINNTCAVTTDGKVYCWGLNTFGLVNPESNQEVIARPSRLVLPGRATSVGVGVTAACAVLENGELYCWGYNPSGVTGERAGNGVQPPTRSTSVPALRTVHLHTQSACGITTGDELYCWGDNRRGQLGHGTKSWDAEPDKVAGDLRWMQVELGGLTTCGLDSDGELWCWGQNAFAQVGDGRQVRGNSFRPVEGEARFSRLVSGYGSNCGQLRGEDRWHCWGRNAEGQLDRLQAGDLALPTSIATGATTYDLLVLGRWTACNITFEGEQSVTRCQGSNQHQGLGSDSSNQASHALAWADLRELNFQMLALNQFHACGVAASGEMYCWGTNYNGEVGMDPRMSAAEPRRVEARTDYVSVAVGPHHSCGLTEAGEIRCWGSNAYGQLGRAASQNWKAPETIASEEVYVEVEAGQYNTCARTDEGEVHCWGTRELFGGPRGSTTVTEPIELGGPWDEIALYDQTLCALRDGEVSCAGWNVDGLIVAGGSQIVGALRSLDTGFEVSAVSMGFEHLCVLDMEGQAHCKGSNYNGELGDGAMVEYLEPYPAHREL</sequence>
<dbReference type="GO" id="GO:0005737">
    <property type="term" value="C:cytoplasm"/>
    <property type="evidence" value="ECO:0007669"/>
    <property type="project" value="TreeGrafter"/>
</dbReference>
<evidence type="ECO:0000313" key="1">
    <source>
        <dbReference type="EMBL" id="TXD32562.1"/>
    </source>
</evidence>
<dbReference type="Gene3D" id="2.60.40.1080">
    <property type="match status" value="1"/>
</dbReference>
<protein>
    <recommendedName>
        <fullName evidence="3">BIG2 domain-containing protein</fullName>
    </recommendedName>
</protein>
<dbReference type="Pfam" id="PF13540">
    <property type="entry name" value="RCC1_2"/>
    <property type="match status" value="7"/>
</dbReference>
<gene>
    <name evidence="1" type="ORF">FRC96_17130</name>
</gene>
<accession>A0A5C6X3L9</accession>
<dbReference type="InterPro" id="IPR000408">
    <property type="entry name" value="Reg_chr_condens"/>
</dbReference>
<dbReference type="Proteomes" id="UP000321046">
    <property type="component" value="Unassembled WGS sequence"/>
</dbReference>
<dbReference type="PANTHER" id="PTHR45982">
    <property type="entry name" value="REGULATOR OF CHROMOSOME CONDENSATION"/>
    <property type="match status" value="1"/>
</dbReference>
<dbReference type="EMBL" id="VOSL01000124">
    <property type="protein sequence ID" value="TXD32562.1"/>
    <property type="molecule type" value="Genomic_DNA"/>
</dbReference>
<dbReference type="Pfam" id="PF00415">
    <property type="entry name" value="RCC1"/>
    <property type="match status" value="1"/>
</dbReference>